<comment type="subcellular location">
    <subcellularLocation>
        <location evidence="1">Membrane</location>
        <topology evidence="1">Multi-pass membrane protein</topology>
    </subcellularLocation>
</comment>
<dbReference type="AlphaFoldDB" id="A0A2I7N5E2"/>
<feature type="transmembrane region" description="Helical" evidence="5">
    <location>
        <begin position="42"/>
        <end position="60"/>
    </location>
</feature>
<reference evidence="7" key="1">
    <citation type="submission" date="2017-11" db="EMBL/GenBank/DDBJ databases">
        <authorList>
            <person name="Chan K.G."/>
            <person name="Lee L.S."/>
        </authorList>
    </citation>
    <scope>NUCLEOTIDE SEQUENCE [LARGE SCALE GENOMIC DNA]</scope>
    <source>
        <strain evidence="7">DSM 100970</strain>
    </source>
</reference>
<proteinExistence type="predicted"/>
<feature type="transmembrane region" description="Helical" evidence="5">
    <location>
        <begin position="12"/>
        <end position="30"/>
    </location>
</feature>
<evidence type="ECO:0000256" key="5">
    <source>
        <dbReference type="SAM" id="Phobius"/>
    </source>
</evidence>
<evidence type="ECO:0000256" key="3">
    <source>
        <dbReference type="ARBA" id="ARBA00022989"/>
    </source>
</evidence>
<keyword evidence="3 5" id="KW-1133">Transmembrane helix</keyword>
<feature type="transmembrane region" description="Helical" evidence="5">
    <location>
        <begin position="106"/>
        <end position="127"/>
    </location>
</feature>
<gene>
    <name evidence="6" type="ORF">CUN60_05015</name>
</gene>
<dbReference type="Proteomes" id="UP000236655">
    <property type="component" value="Chromosome"/>
</dbReference>
<evidence type="ECO:0000256" key="4">
    <source>
        <dbReference type="ARBA" id="ARBA00023136"/>
    </source>
</evidence>
<dbReference type="KEGG" id="nba:CUN60_05015"/>
<organism evidence="6 7">
    <name type="scientific">Aquella oligotrophica</name>
    <dbReference type="NCBI Taxonomy" id="2067065"/>
    <lineage>
        <taxon>Bacteria</taxon>
        <taxon>Pseudomonadati</taxon>
        <taxon>Pseudomonadota</taxon>
        <taxon>Betaproteobacteria</taxon>
        <taxon>Neisseriales</taxon>
        <taxon>Neisseriaceae</taxon>
        <taxon>Aquella</taxon>
    </lineage>
</organism>
<evidence type="ECO:0000256" key="2">
    <source>
        <dbReference type="ARBA" id="ARBA00022692"/>
    </source>
</evidence>
<keyword evidence="2 5" id="KW-0812">Transmembrane</keyword>
<dbReference type="InterPro" id="IPR023380">
    <property type="entry name" value="DsbB-like_sf"/>
</dbReference>
<dbReference type="GO" id="GO:0016020">
    <property type="term" value="C:membrane"/>
    <property type="evidence" value="ECO:0007669"/>
    <property type="project" value="UniProtKB-SubCell"/>
</dbReference>
<evidence type="ECO:0000313" key="6">
    <source>
        <dbReference type="EMBL" id="AUR51678.1"/>
    </source>
</evidence>
<sequence length="183" mass="20603">MNYNKLLNFFDMLIIVALCTTLLIAFSYQFTVNDLPCAMCVMSRMGVYAMSFGLLANLLLSRNTKNYFLVIIAGLIQMAISLEFIVRHIVPGSGSYGSPVFGLHMYSWNFIFTVLIIIYCCIAGLISNNISNNQNKPTLILKLIIALLFLTLFANTISTFVECGIYSCPSDPHSYWLLDLLHR</sequence>
<keyword evidence="4 5" id="KW-0472">Membrane</keyword>
<feature type="transmembrane region" description="Helical" evidence="5">
    <location>
        <begin position="67"/>
        <end position="86"/>
    </location>
</feature>
<evidence type="ECO:0000313" key="7">
    <source>
        <dbReference type="Proteomes" id="UP000236655"/>
    </source>
</evidence>
<dbReference type="EMBL" id="CP024847">
    <property type="protein sequence ID" value="AUR51678.1"/>
    <property type="molecule type" value="Genomic_DNA"/>
</dbReference>
<dbReference type="GO" id="GO:0015035">
    <property type="term" value="F:protein-disulfide reductase activity"/>
    <property type="evidence" value="ECO:0007669"/>
    <property type="project" value="InterPro"/>
</dbReference>
<dbReference type="GO" id="GO:0006457">
    <property type="term" value="P:protein folding"/>
    <property type="evidence" value="ECO:0007669"/>
    <property type="project" value="InterPro"/>
</dbReference>
<feature type="transmembrane region" description="Helical" evidence="5">
    <location>
        <begin position="139"/>
        <end position="161"/>
    </location>
</feature>
<dbReference type="InterPro" id="IPR003752">
    <property type="entry name" value="DiS_bond_form_DsbB/BdbC"/>
</dbReference>
<dbReference type="OrthoDB" id="3711263at2"/>
<name>A0A2I7N5E2_9NEIS</name>
<dbReference type="Gene3D" id="1.20.1550.10">
    <property type="entry name" value="DsbB-like"/>
    <property type="match status" value="1"/>
</dbReference>
<keyword evidence="7" id="KW-1185">Reference proteome</keyword>
<dbReference type="SUPFAM" id="SSF158442">
    <property type="entry name" value="DsbB-like"/>
    <property type="match status" value="1"/>
</dbReference>
<dbReference type="RefSeq" id="WP_102950977.1">
    <property type="nucleotide sequence ID" value="NZ_CP024847.1"/>
</dbReference>
<evidence type="ECO:0000256" key="1">
    <source>
        <dbReference type="ARBA" id="ARBA00004141"/>
    </source>
</evidence>
<protein>
    <submittedName>
        <fullName evidence="6">Disulfide bond formation protein DsbB</fullName>
    </submittedName>
</protein>
<accession>A0A2I7N5E2</accession>
<dbReference type="Pfam" id="PF02600">
    <property type="entry name" value="DsbB"/>
    <property type="match status" value="1"/>
</dbReference>